<dbReference type="AlphaFoldDB" id="A0AAD9H0Z0"/>
<dbReference type="Proteomes" id="UP001259832">
    <property type="component" value="Unassembled WGS sequence"/>
</dbReference>
<dbReference type="EMBL" id="JASMQC010000001">
    <property type="protein sequence ID" value="KAK1948000.1"/>
    <property type="molecule type" value="Genomic_DNA"/>
</dbReference>
<protein>
    <recommendedName>
        <fullName evidence="3">EF-hand domain-containing protein</fullName>
    </recommendedName>
</protein>
<evidence type="ECO:0008006" key="3">
    <source>
        <dbReference type="Google" id="ProtNLM"/>
    </source>
</evidence>
<organism evidence="1 2">
    <name type="scientific">Phytophthora citrophthora</name>
    <dbReference type="NCBI Taxonomy" id="4793"/>
    <lineage>
        <taxon>Eukaryota</taxon>
        <taxon>Sar</taxon>
        <taxon>Stramenopiles</taxon>
        <taxon>Oomycota</taxon>
        <taxon>Peronosporomycetes</taxon>
        <taxon>Peronosporales</taxon>
        <taxon>Peronosporaceae</taxon>
        <taxon>Phytophthora</taxon>
    </lineage>
</organism>
<gene>
    <name evidence="1" type="ORF">P3T76_000290</name>
</gene>
<evidence type="ECO:0000313" key="2">
    <source>
        <dbReference type="Proteomes" id="UP001259832"/>
    </source>
</evidence>
<keyword evidence="2" id="KW-1185">Reference proteome</keyword>
<sequence length="320" mass="36422">MKESAVWRVSSRAMVVLRPDSSILKPGVRERQRELETVITKYELLLAIGRARNPDFESLDLPQLNVVSTWFDCSELHGKSIKAGNNLSNPEIIVKIIPPLVRQKRCGLLWKRCLRKRESCTRQVSDNTPSTFAILNLPEVSKSTLAVQGEVRVLFEKGELLDFCRDHSSAMAAYAEAIRLCYNIEDEATEAILTSKLRKLQRQADATERVESLLHQLASDGDSDEESERHRLKMAFAKVADKDGFMGRNQLQSLALELQMPDALSSEEIDEIWRQVLSSNKSVKSDSGISTSVRRISFEMFWSWWVSDTMYDLIKNNDVL</sequence>
<accession>A0AAD9H0Z0</accession>
<comment type="caution">
    <text evidence="1">The sequence shown here is derived from an EMBL/GenBank/DDBJ whole genome shotgun (WGS) entry which is preliminary data.</text>
</comment>
<proteinExistence type="predicted"/>
<reference evidence="1" key="1">
    <citation type="submission" date="2023-08" db="EMBL/GenBank/DDBJ databases">
        <title>Reference Genome Resource for the Citrus Pathogen Phytophthora citrophthora.</title>
        <authorList>
            <person name="Moller H."/>
            <person name="Coetzee B."/>
            <person name="Rose L.J."/>
            <person name="Van Niekerk J.M."/>
        </authorList>
    </citation>
    <scope>NUCLEOTIDE SEQUENCE</scope>
    <source>
        <strain evidence="1">STE-U-9442</strain>
    </source>
</reference>
<evidence type="ECO:0000313" key="1">
    <source>
        <dbReference type="EMBL" id="KAK1948000.1"/>
    </source>
</evidence>
<name>A0AAD9H0Z0_9STRA</name>